<accession>A0ABS8RWS0</accession>
<evidence type="ECO:0000313" key="5">
    <source>
        <dbReference type="EMBL" id="MCD7451204.1"/>
    </source>
</evidence>
<protein>
    <recommendedName>
        <fullName evidence="4">Remorin C-terminal domain-containing protein</fullName>
    </recommendedName>
</protein>
<keyword evidence="3" id="KW-0812">Transmembrane</keyword>
<gene>
    <name evidence="5" type="ORF">HAX54_010091</name>
</gene>
<dbReference type="Proteomes" id="UP000823775">
    <property type="component" value="Unassembled WGS sequence"/>
</dbReference>
<evidence type="ECO:0000256" key="2">
    <source>
        <dbReference type="SAM" id="MobiDB-lite"/>
    </source>
</evidence>
<dbReference type="EMBL" id="JACEIK010000155">
    <property type="protein sequence ID" value="MCD7451204.1"/>
    <property type="molecule type" value="Genomic_DNA"/>
</dbReference>
<feature type="compositionally biased region" description="Polar residues" evidence="2">
    <location>
        <begin position="87"/>
        <end position="99"/>
    </location>
</feature>
<dbReference type="Pfam" id="PF03763">
    <property type="entry name" value="Remorin_C"/>
    <property type="match status" value="1"/>
</dbReference>
<feature type="transmembrane region" description="Helical" evidence="3">
    <location>
        <begin position="15"/>
        <end position="40"/>
    </location>
</feature>
<evidence type="ECO:0000259" key="4">
    <source>
        <dbReference type="Pfam" id="PF03763"/>
    </source>
</evidence>
<feature type="compositionally biased region" description="Basic and acidic residues" evidence="2">
    <location>
        <begin position="76"/>
        <end position="86"/>
    </location>
</feature>
<dbReference type="PANTHER" id="PTHR31471">
    <property type="entry name" value="OS02G0116800 PROTEIN"/>
    <property type="match status" value="1"/>
</dbReference>
<keyword evidence="6" id="KW-1185">Reference proteome</keyword>
<reference evidence="5 6" key="1">
    <citation type="journal article" date="2021" name="BMC Genomics">
        <title>Datura genome reveals duplications of psychoactive alkaloid biosynthetic genes and high mutation rate following tissue culture.</title>
        <authorList>
            <person name="Rajewski A."/>
            <person name="Carter-House D."/>
            <person name="Stajich J."/>
            <person name="Litt A."/>
        </authorList>
    </citation>
    <scope>NUCLEOTIDE SEQUENCE [LARGE SCALE GENOMIC DNA]</scope>
    <source>
        <strain evidence="5">AR-01</strain>
    </source>
</reference>
<organism evidence="5 6">
    <name type="scientific">Datura stramonium</name>
    <name type="common">Jimsonweed</name>
    <name type="synonym">Common thornapple</name>
    <dbReference type="NCBI Taxonomy" id="4076"/>
    <lineage>
        <taxon>Eukaryota</taxon>
        <taxon>Viridiplantae</taxon>
        <taxon>Streptophyta</taxon>
        <taxon>Embryophyta</taxon>
        <taxon>Tracheophyta</taxon>
        <taxon>Spermatophyta</taxon>
        <taxon>Magnoliopsida</taxon>
        <taxon>eudicotyledons</taxon>
        <taxon>Gunneridae</taxon>
        <taxon>Pentapetalae</taxon>
        <taxon>asterids</taxon>
        <taxon>lamiids</taxon>
        <taxon>Solanales</taxon>
        <taxon>Solanaceae</taxon>
        <taxon>Solanoideae</taxon>
        <taxon>Datureae</taxon>
        <taxon>Datura</taxon>
    </lineage>
</organism>
<comment type="similarity">
    <text evidence="1">Belongs to the remorin family.</text>
</comment>
<feature type="domain" description="Remorin C-terminal" evidence="4">
    <location>
        <begin position="114"/>
        <end position="168"/>
    </location>
</feature>
<dbReference type="PANTHER" id="PTHR31471:SF2">
    <property type="entry name" value="REMORIN FAMILY PROTEIN"/>
    <property type="match status" value="1"/>
</dbReference>
<evidence type="ECO:0000256" key="3">
    <source>
        <dbReference type="SAM" id="Phobius"/>
    </source>
</evidence>
<keyword evidence="3" id="KW-1133">Transmembrane helix</keyword>
<evidence type="ECO:0000256" key="1">
    <source>
        <dbReference type="ARBA" id="ARBA00005711"/>
    </source>
</evidence>
<feature type="region of interest" description="Disordered" evidence="2">
    <location>
        <begin position="63"/>
        <end position="103"/>
    </location>
</feature>
<proteinExistence type="inferred from homology"/>
<evidence type="ECO:0000313" key="6">
    <source>
        <dbReference type="Proteomes" id="UP000823775"/>
    </source>
</evidence>
<sequence>MDYPFIMVLVPAQDLVLYMLIMAWLEQALLLVCQIFLLNLHYQAPKDDRVDDTKETDSISCIVSRRDMATQMSPDDSTHSSPEGRRTSISGESQENGVRNTKERLTRCSDSNLHWDDADARRSMPKLQREEARITAWENLQKAKAEAAIQNELRLSQLKAQKDERVHSQKVIQNFKKALSFSEESPLSAVAFTFLEVAQLGSIYDSRHSLEYISFLVMKGVIS</sequence>
<comment type="caution">
    <text evidence="5">The sequence shown here is derived from an EMBL/GenBank/DDBJ whole genome shotgun (WGS) entry which is preliminary data.</text>
</comment>
<dbReference type="InterPro" id="IPR005516">
    <property type="entry name" value="Remorin_C"/>
</dbReference>
<name>A0ABS8RWS0_DATST</name>
<keyword evidence="3" id="KW-0472">Membrane</keyword>